<dbReference type="EMBL" id="CP086239">
    <property type="protein sequence ID" value="WAG60580.1"/>
    <property type="molecule type" value="Genomic_DNA"/>
</dbReference>
<dbReference type="PROSITE" id="PS50893">
    <property type="entry name" value="ABC_TRANSPORTER_2"/>
    <property type="match status" value="1"/>
</dbReference>
<evidence type="ECO:0000259" key="2">
    <source>
        <dbReference type="PROSITE" id="PS50893"/>
    </source>
</evidence>
<dbReference type="GO" id="GO:0005524">
    <property type="term" value="F:ATP binding"/>
    <property type="evidence" value="ECO:0007669"/>
    <property type="project" value="UniProtKB-KW"/>
</dbReference>
<accession>A0AA47I776</accession>
<gene>
    <name evidence="3" type="ORF">LL038_24175</name>
</gene>
<keyword evidence="3" id="KW-0547">Nucleotide-binding</keyword>
<dbReference type="InterPro" id="IPR017871">
    <property type="entry name" value="ABC_transporter-like_CS"/>
</dbReference>
<evidence type="ECO:0000313" key="4">
    <source>
        <dbReference type="Proteomes" id="UP001164733"/>
    </source>
</evidence>
<organism evidence="3 4">
    <name type="scientific">Clostridium estertheticum</name>
    <dbReference type="NCBI Taxonomy" id="238834"/>
    <lineage>
        <taxon>Bacteria</taxon>
        <taxon>Bacillati</taxon>
        <taxon>Bacillota</taxon>
        <taxon>Clostridia</taxon>
        <taxon>Eubacteriales</taxon>
        <taxon>Clostridiaceae</taxon>
        <taxon>Clostridium</taxon>
    </lineage>
</organism>
<feature type="domain" description="ABC transporter" evidence="2">
    <location>
        <begin position="4"/>
        <end position="235"/>
    </location>
</feature>
<dbReference type="PANTHER" id="PTHR42788:SF21">
    <property type="entry name" value="ABC TRANSPORTER ATP-BINDING PROTEIN"/>
    <property type="match status" value="1"/>
</dbReference>
<name>A0AA47I776_9CLOT</name>
<sequence>MIKVEINNICMNYHSLSAETPALEDISFGVQEGHFLSIVGPSGCGKSTLLNIIAGLISPSSGEIKINSSADSVSFLKIGYMFQKDQLFDWLTIWENVLLGLKINHSITVANKELVKRLLISYNLWEFRDHHPRELSGGMRQRVALIRTLALSPELLLLDEPFSALDYQTRLNISNEVYEIIKKEKKTTIMVTHDIAEAIAMSDEIIILSKRPAVIVKHMALEFGENFSYPLKRREAPKFSNYFNEIWKELNNNADSKS</sequence>
<keyword evidence="3" id="KW-0067">ATP-binding</keyword>
<dbReference type="SMART" id="SM00382">
    <property type="entry name" value="AAA"/>
    <property type="match status" value="1"/>
</dbReference>
<dbReference type="InterPro" id="IPR050166">
    <property type="entry name" value="ABC_transporter_ATP-bind"/>
</dbReference>
<dbReference type="Pfam" id="PF00005">
    <property type="entry name" value="ABC_tran"/>
    <property type="match status" value="1"/>
</dbReference>
<dbReference type="AlphaFoldDB" id="A0AA47I776"/>
<evidence type="ECO:0000256" key="1">
    <source>
        <dbReference type="ARBA" id="ARBA00022448"/>
    </source>
</evidence>
<dbReference type="PANTHER" id="PTHR42788">
    <property type="entry name" value="TAURINE IMPORT ATP-BINDING PROTEIN-RELATED"/>
    <property type="match status" value="1"/>
</dbReference>
<proteinExistence type="predicted"/>
<keyword evidence="1" id="KW-0813">Transport</keyword>
<dbReference type="InterPro" id="IPR003439">
    <property type="entry name" value="ABC_transporter-like_ATP-bd"/>
</dbReference>
<evidence type="ECO:0000313" key="3">
    <source>
        <dbReference type="EMBL" id="WAG60580.1"/>
    </source>
</evidence>
<reference evidence="3" key="1">
    <citation type="submission" date="2021-11" db="EMBL/GenBank/DDBJ databases">
        <title>Clostridia strains as spoilage organisms.</title>
        <authorList>
            <person name="Wambui J."/>
            <person name="Stevens M.J.A."/>
            <person name="Stephan R."/>
        </authorList>
    </citation>
    <scope>NUCLEOTIDE SEQUENCE</scope>
    <source>
        <strain evidence="3">CF009</strain>
    </source>
</reference>
<dbReference type="PROSITE" id="PS00211">
    <property type="entry name" value="ABC_TRANSPORTER_1"/>
    <property type="match status" value="1"/>
</dbReference>
<protein>
    <submittedName>
        <fullName evidence="3">ABC transporter ATP-binding protein</fullName>
    </submittedName>
</protein>
<dbReference type="GO" id="GO:0016887">
    <property type="term" value="F:ATP hydrolysis activity"/>
    <property type="evidence" value="ECO:0007669"/>
    <property type="project" value="InterPro"/>
</dbReference>
<dbReference type="Proteomes" id="UP001164733">
    <property type="component" value="Chromosome"/>
</dbReference>
<dbReference type="InterPro" id="IPR003593">
    <property type="entry name" value="AAA+_ATPase"/>
</dbReference>